<reference evidence="2" key="1">
    <citation type="journal article" date="2019" name="Int. J. Syst. Evol. Microbiol.">
        <title>The Global Catalogue of Microorganisms (GCM) 10K type strain sequencing project: providing services to taxonomists for standard genome sequencing and annotation.</title>
        <authorList>
            <consortium name="The Broad Institute Genomics Platform"/>
            <consortium name="The Broad Institute Genome Sequencing Center for Infectious Disease"/>
            <person name="Wu L."/>
            <person name="Ma J."/>
        </authorList>
    </citation>
    <scope>NUCLEOTIDE SEQUENCE [LARGE SCALE GENOMIC DNA]</scope>
    <source>
        <strain evidence="2">CCUG 54950</strain>
    </source>
</reference>
<sequence>MSEAIREYKECVFVEGVLWNIGPWDYQYRDIQTGTDEEGQPIFEQRAMNPLPENAVIDHRWFRFTPERGWYEEGTEPVLSFNEHMNRSVTDMYALLVEKNVITIDNVPSYNEYDFKAEVQKKLSDSDA</sequence>
<dbReference type="RefSeq" id="WP_347325836.1">
    <property type="nucleotide sequence ID" value="NZ_JBCGUH010000007.1"/>
</dbReference>
<evidence type="ECO:0000313" key="2">
    <source>
        <dbReference type="Proteomes" id="UP001597233"/>
    </source>
</evidence>
<proteinExistence type="predicted"/>
<accession>A0ABW4RJ80</accession>
<evidence type="ECO:0000313" key="1">
    <source>
        <dbReference type="EMBL" id="MFD1885573.1"/>
    </source>
</evidence>
<comment type="caution">
    <text evidence="1">The sequence shown here is derived from an EMBL/GenBank/DDBJ whole genome shotgun (WGS) entry which is preliminary data.</text>
</comment>
<organism evidence="1 2">
    <name type="scientific">Paenibacillus wenxiniae</name>
    <dbReference type="NCBI Taxonomy" id="1636843"/>
    <lineage>
        <taxon>Bacteria</taxon>
        <taxon>Bacillati</taxon>
        <taxon>Bacillota</taxon>
        <taxon>Bacilli</taxon>
        <taxon>Bacillales</taxon>
        <taxon>Paenibacillaceae</taxon>
        <taxon>Paenibacillus</taxon>
    </lineage>
</organism>
<protein>
    <submittedName>
        <fullName evidence="1">Uncharacterized protein</fullName>
    </submittedName>
</protein>
<keyword evidence="2" id="KW-1185">Reference proteome</keyword>
<dbReference type="Proteomes" id="UP001597233">
    <property type="component" value="Unassembled WGS sequence"/>
</dbReference>
<name>A0ABW4RJ80_9BACL</name>
<dbReference type="EMBL" id="JBHUEH010000011">
    <property type="protein sequence ID" value="MFD1885573.1"/>
    <property type="molecule type" value="Genomic_DNA"/>
</dbReference>
<gene>
    <name evidence="1" type="ORF">ACFSC9_08530</name>
</gene>